<protein>
    <submittedName>
        <fullName evidence="1">Uncharacterized protein</fullName>
    </submittedName>
</protein>
<sequence length="44" mass="4865">MANLAALFFAELSEAVRLGLRRLRYRPDLVDGLLAYAGLQLGTE</sequence>
<comment type="caution">
    <text evidence="1">The sequence shown here is derived from an EMBL/GenBank/DDBJ whole genome shotgun (WGS) entry which is preliminary data.</text>
</comment>
<dbReference type="Proteomes" id="UP000536604">
    <property type="component" value="Unassembled WGS sequence"/>
</dbReference>
<name>A0A841J0N2_9ACTN</name>
<keyword evidence="2" id="KW-1185">Reference proteome</keyword>
<dbReference type="AlphaFoldDB" id="A0A841J0N2"/>
<evidence type="ECO:0000313" key="1">
    <source>
        <dbReference type="EMBL" id="MBB6122235.1"/>
    </source>
</evidence>
<gene>
    <name evidence="1" type="ORF">FHS13_004224</name>
</gene>
<dbReference type="EMBL" id="JACHJO010000018">
    <property type="protein sequence ID" value="MBB6122235.1"/>
    <property type="molecule type" value="Genomic_DNA"/>
</dbReference>
<evidence type="ECO:0000313" key="2">
    <source>
        <dbReference type="Proteomes" id="UP000536604"/>
    </source>
</evidence>
<accession>A0A841J0N2</accession>
<dbReference type="RefSeq" id="WP_281388872.1">
    <property type="nucleotide sequence ID" value="NZ_JACHJO010000018.1"/>
</dbReference>
<reference evidence="1 2" key="1">
    <citation type="submission" date="2020-08" db="EMBL/GenBank/DDBJ databases">
        <title>Genomic Encyclopedia of Type Strains, Phase III (KMG-III): the genomes of soil and plant-associated and newly described type strains.</title>
        <authorList>
            <person name="Whitman W."/>
        </authorList>
    </citation>
    <scope>NUCLEOTIDE SEQUENCE [LARGE SCALE GENOMIC DNA]</scope>
    <source>
        <strain evidence="1 2">CECT 8712</strain>
    </source>
</reference>
<proteinExistence type="predicted"/>
<organism evidence="1 2">
    <name type="scientific">Nocardiopsis algeriensis</name>
    <dbReference type="NCBI Taxonomy" id="1478215"/>
    <lineage>
        <taxon>Bacteria</taxon>
        <taxon>Bacillati</taxon>
        <taxon>Actinomycetota</taxon>
        <taxon>Actinomycetes</taxon>
        <taxon>Streptosporangiales</taxon>
        <taxon>Nocardiopsidaceae</taxon>
        <taxon>Nocardiopsis</taxon>
    </lineage>
</organism>